<organism evidence="2 3">
    <name type="scientific">Araneus ventricosus</name>
    <name type="common">Orbweaver spider</name>
    <name type="synonym">Epeira ventricosa</name>
    <dbReference type="NCBI Taxonomy" id="182803"/>
    <lineage>
        <taxon>Eukaryota</taxon>
        <taxon>Metazoa</taxon>
        <taxon>Ecdysozoa</taxon>
        <taxon>Arthropoda</taxon>
        <taxon>Chelicerata</taxon>
        <taxon>Arachnida</taxon>
        <taxon>Araneae</taxon>
        <taxon>Araneomorphae</taxon>
        <taxon>Entelegynae</taxon>
        <taxon>Araneoidea</taxon>
        <taxon>Araneidae</taxon>
        <taxon>Araneus</taxon>
    </lineage>
</organism>
<accession>A0A4Y2M426</accession>
<evidence type="ECO:0000313" key="3">
    <source>
        <dbReference type="Proteomes" id="UP000499080"/>
    </source>
</evidence>
<name>A0A4Y2M426_ARAVE</name>
<sequence>MPTTGSLDHPPYSPEHEPWDFTPPNHLRSAWKVGISEPMPMFNKLSQRSYYLDVDFFCTGFDAFVYRRNKYFDSNGDYSDE</sequence>
<proteinExistence type="predicted"/>
<gene>
    <name evidence="2" type="ORF">AVEN_42454_1</name>
</gene>
<reference evidence="2 3" key="1">
    <citation type="journal article" date="2019" name="Sci. Rep.">
        <title>Orb-weaving spider Araneus ventricosus genome elucidates the spidroin gene catalogue.</title>
        <authorList>
            <person name="Kono N."/>
            <person name="Nakamura H."/>
            <person name="Ohtoshi R."/>
            <person name="Moran D.A.P."/>
            <person name="Shinohara A."/>
            <person name="Yoshida Y."/>
            <person name="Fujiwara M."/>
            <person name="Mori M."/>
            <person name="Tomita M."/>
            <person name="Arakawa K."/>
        </authorList>
    </citation>
    <scope>NUCLEOTIDE SEQUENCE [LARGE SCALE GENOMIC DNA]</scope>
</reference>
<dbReference type="Proteomes" id="UP000499080">
    <property type="component" value="Unassembled WGS sequence"/>
</dbReference>
<dbReference type="AlphaFoldDB" id="A0A4Y2M426"/>
<dbReference type="EMBL" id="BGPR01121083">
    <property type="protein sequence ID" value="GBN20476.1"/>
    <property type="molecule type" value="Genomic_DNA"/>
</dbReference>
<evidence type="ECO:0000256" key="1">
    <source>
        <dbReference type="SAM" id="MobiDB-lite"/>
    </source>
</evidence>
<feature type="region of interest" description="Disordered" evidence="1">
    <location>
        <begin position="1"/>
        <end position="23"/>
    </location>
</feature>
<comment type="caution">
    <text evidence="2">The sequence shown here is derived from an EMBL/GenBank/DDBJ whole genome shotgun (WGS) entry which is preliminary data.</text>
</comment>
<keyword evidence="3" id="KW-1185">Reference proteome</keyword>
<evidence type="ECO:0000313" key="2">
    <source>
        <dbReference type="EMBL" id="GBN20476.1"/>
    </source>
</evidence>
<protein>
    <submittedName>
        <fullName evidence="2">Uncharacterized protein</fullName>
    </submittedName>
</protein>